<dbReference type="STRING" id="716816.BST96_12130"/>
<evidence type="ECO:0000313" key="2">
    <source>
        <dbReference type="Proteomes" id="UP000193450"/>
    </source>
</evidence>
<protein>
    <submittedName>
        <fullName evidence="1">Uncharacterized protein</fullName>
    </submittedName>
</protein>
<dbReference type="RefSeq" id="WP_085758964.1">
    <property type="nucleotide sequence ID" value="NZ_CP019343.1"/>
</dbReference>
<sequence length="270" mass="30749">MSDAIEKYVPEKSLAYKLCFDSIDYVVDRFNMKEVHGDDGGAYKKVMFARGGKEVGEQRIWMGQDGVFKIVYVGLVANPPGVDSHMMFAFTDKDSPVPHFTVDSVHLAHMGHYSYHCEVMPRVDLGPNLPYVDHVYEPLTAPNKALYATEGFTKSQELGLRQWAFMSPWMLAGRAANAETFEKLYGFIDQYRSHWADLVENGIPAECLDGVDMSRIADRDYRNRCAAFNRDVDPVYNQLEPLMGFEEGERQIQVMRCQGGIYEDGDYSFE</sequence>
<dbReference type="Gene3D" id="3.40.1500.20">
    <property type="match status" value="1"/>
</dbReference>
<keyword evidence="2" id="KW-1185">Reference proteome</keyword>
<dbReference type="AlphaFoldDB" id="A0A1X9NCB0"/>
<proteinExistence type="predicted"/>
<gene>
    <name evidence="1" type="ORF">BST96_12130</name>
</gene>
<dbReference type="Proteomes" id="UP000193450">
    <property type="component" value="Chromosome"/>
</dbReference>
<name>A0A1X9NCB0_9GAMM</name>
<evidence type="ECO:0000313" key="1">
    <source>
        <dbReference type="EMBL" id="ARN74801.1"/>
    </source>
</evidence>
<accession>A0A1X9NCB0</accession>
<dbReference type="EMBL" id="CP019343">
    <property type="protein sequence ID" value="ARN74801.1"/>
    <property type="molecule type" value="Genomic_DNA"/>
</dbReference>
<reference evidence="1 2" key="1">
    <citation type="submission" date="2016-11" db="EMBL/GenBank/DDBJ databases">
        <title>Trade-off between light-utilization and light-protection in marine flavobacteria.</title>
        <authorList>
            <person name="Kumagai Y."/>
        </authorList>
    </citation>
    <scope>NUCLEOTIDE SEQUENCE [LARGE SCALE GENOMIC DNA]</scope>
    <source>
        <strain evidence="1 2">NBRC 107125</strain>
    </source>
</reference>
<dbReference type="OrthoDB" id="3285699at2"/>
<dbReference type="KEGG" id="osg:BST96_12130"/>
<organism evidence="1 2">
    <name type="scientific">Oceanicoccus sagamiensis</name>
    <dbReference type="NCBI Taxonomy" id="716816"/>
    <lineage>
        <taxon>Bacteria</taxon>
        <taxon>Pseudomonadati</taxon>
        <taxon>Pseudomonadota</taxon>
        <taxon>Gammaproteobacteria</taxon>
        <taxon>Cellvibrionales</taxon>
        <taxon>Spongiibacteraceae</taxon>
        <taxon>Oceanicoccus</taxon>
    </lineage>
</organism>